<dbReference type="RefSeq" id="WP_189128051.1">
    <property type="nucleotide sequence ID" value="NZ_BMNH01000030.1"/>
</dbReference>
<name>A0A917ZAX7_9ACTN</name>
<evidence type="ECO:0000313" key="2">
    <source>
        <dbReference type="Proteomes" id="UP000646523"/>
    </source>
</evidence>
<dbReference type="AlphaFoldDB" id="A0A917ZAX7"/>
<reference evidence="1" key="1">
    <citation type="journal article" date="2014" name="Int. J. Syst. Evol. Microbiol.">
        <title>Complete genome sequence of Corynebacterium casei LMG S-19264T (=DSM 44701T), isolated from a smear-ripened cheese.</title>
        <authorList>
            <consortium name="US DOE Joint Genome Institute (JGI-PGF)"/>
            <person name="Walter F."/>
            <person name="Albersmeier A."/>
            <person name="Kalinowski J."/>
            <person name="Ruckert C."/>
        </authorList>
    </citation>
    <scope>NUCLEOTIDE SEQUENCE</scope>
    <source>
        <strain evidence="1">CGMCC 4.7368</strain>
    </source>
</reference>
<protein>
    <submittedName>
        <fullName evidence="1">Uncharacterized protein</fullName>
    </submittedName>
</protein>
<comment type="caution">
    <text evidence="1">The sequence shown here is derived from an EMBL/GenBank/DDBJ whole genome shotgun (WGS) entry which is preliminary data.</text>
</comment>
<dbReference type="EMBL" id="BMNH01000030">
    <property type="protein sequence ID" value="GGO79851.1"/>
    <property type="molecule type" value="Genomic_DNA"/>
</dbReference>
<keyword evidence="2" id="KW-1185">Reference proteome</keyword>
<accession>A0A917ZAX7</accession>
<reference evidence="1" key="2">
    <citation type="submission" date="2020-09" db="EMBL/GenBank/DDBJ databases">
        <authorList>
            <person name="Sun Q."/>
            <person name="Zhou Y."/>
        </authorList>
    </citation>
    <scope>NUCLEOTIDE SEQUENCE</scope>
    <source>
        <strain evidence="1">CGMCC 4.7368</strain>
    </source>
</reference>
<dbReference type="Proteomes" id="UP000646523">
    <property type="component" value="Unassembled WGS sequence"/>
</dbReference>
<gene>
    <name evidence="1" type="ORF">GCM10012289_65130</name>
</gene>
<evidence type="ECO:0000313" key="1">
    <source>
        <dbReference type="EMBL" id="GGO79851.1"/>
    </source>
</evidence>
<proteinExistence type="predicted"/>
<sequence length="272" mass="29492">MTAGIRRSEGPAITDAEEPRLDYYLILPETGAPSLRPGWITVEAGVPSAPTEGIMVQADAVAVPAEGIVVEEFTLAGDHTAIGLDSAGWTATDGWWSSAAFSRGMRTDARLRARLVAVRRDDAEVVYRRLGGGELPGEAALRGHFHDHQPLGGSAPLRLGPERVPDGFRDRRVYRVLFANDLREDGPPRLRSAWRMALADPPARVAGTAHRRVAGDDFTWDLRRIGPGVAWCLDLTACLASASDDAVRPLLRELVTVLRHAGLIPVTIERFA</sequence>
<organism evidence="1 2">
    <name type="scientific">Nonomuraea cavernae</name>
    <dbReference type="NCBI Taxonomy" id="2045107"/>
    <lineage>
        <taxon>Bacteria</taxon>
        <taxon>Bacillati</taxon>
        <taxon>Actinomycetota</taxon>
        <taxon>Actinomycetes</taxon>
        <taxon>Streptosporangiales</taxon>
        <taxon>Streptosporangiaceae</taxon>
        <taxon>Nonomuraea</taxon>
    </lineage>
</organism>